<dbReference type="InterPro" id="IPR013783">
    <property type="entry name" value="Ig-like_fold"/>
</dbReference>
<dbReference type="AlphaFoldDB" id="A0A1V5SVJ1"/>
<proteinExistence type="predicted"/>
<protein>
    <submittedName>
        <fullName evidence="1">Bacterial Ig-like domain (Group 1)</fullName>
    </submittedName>
</protein>
<dbReference type="InterPro" id="IPR008964">
    <property type="entry name" value="Invasin/intimin_cell_adhesion"/>
</dbReference>
<dbReference type="Gene3D" id="2.60.40.10">
    <property type="entry name" value="Immunoglobulins"/>
    <property type="match status" value="2"/>
</dbReference>
<gene>
    <name evidence="1" type="ORF">BWY41_01031</name>
</gene>
<accession>A0A1V5SVJ1</accession>
<name>A0A1V5SVJ1_9BACT</name>
<dbReference type="SUPFAM" id="SSF49373">
    <property type="entry name" value="Invasin/intimin cell-adhesion fragments"/>
    <property type="match status" value="2"/>
</dbReference>
<dbReference type="EMBL" id="MWBQ01000070">
    <property type="protein sequence ID" value="OQA58556.1"/>
    <property type="molecule type" value="Genomic_DNA"/>
</dbReference>
<sequence length="374" mass="40745">MSRRKILLTGFLVVASVINLFMIPTGFAQPKFTLNSDIYLAIPQSHSVNISIDRGQDSTYFIDDPIIIRYGATKTGYINIFDYTPGGSVLLLVRNQEIIAGSNLILNSKVKGPTGIDRLIILFTPKPVGENELKIFIESPHQSNRYFPLSAVNRIHFKVADRNPRAPNITLEPSQFIIEPGSCYSITAQLNYHNGQPVQNSPVDWSTDYGTLNTKSNLTDNNGKATVTYQAPESNQIKTAVITAFSPGHAGIPPISVKAVVNIVCRTHSTEIIVCPSSFSTQSGDKIQFTATLQDISGNPICDRTLYWSSNVGDLNESSAITNLSGQVTFSFYTPEVNEGTPVSLTVEFRGAEGLCPSKITLLGNIKPVSSTNP</sequence>
<reference evidence="1" key="1">
    <citation type="submission" date="2017-02" db="EMBL/GenBank/DDBJ databases">
        <title>Delving into the versatile metabolic prowess of the omnipresent phylum Bacteroidetes.</title>
        <authorList>
            <person name="Nobu M.K."/>
            <person name="Mei R."/>
            <person name="Narihiro T."/>
            <person name="Kuroda K."/>
            <person name="Liu W.-T."/>
        </authorList>
    </citation>
    <scope>NUCLEOTIDE SEQUENCE</scope>
    <source>
        <strain evidence="1">ADurb.Bin276</strain>
    </source>
</reference>
<comment type="caution">
    <text evidence="1">The sequence shown here is derived from an EMBL/GenBank/DDBJ whole genome shotgun (WGS) entry which is preliminary data.</text>
</comment>
<dbReference type="Proteomes" id="UP000485569">
    <property type="component" value="Unassembled WGS sequence"/>
</dbReference>
<evidence type="ECO:0000313" key="1">
    <source>
        <dbReference type="EMBL" id="OQA58556.1"/>
    </source>
</evidence>
<organism evidence="1">
    <name type="scientific">Candidatus Atribacter allofermentans</name>
    <dbReference type="NCBI Taxonomy" id="1852833"/>
    <lineage>
        <taxon>Bacteria</taxon>
        <taxon>Pseudomonadati</taxon>
        <taxon>Atribacterota</taxon>
        <taxon>Atribacteria</taxon>
        <taxon>Atribacterales</taxon>
        <taxon>Atribacteraceae</taxon>
        <taxon>Atribacter</taxon>
    </lineage>
</organism>